<gene>
    <name evidence="6" type="ORF">V5O48_009246</name>
</gene>
<evidence type="ECO:0000259" key="5">
    <source>
        <dbReference type="Pfam" id="PF09994"/>
    </source>
</evidence>
<dbReference type="InterPro" id="IPR001680">
    <property type="entry name" value="WD40_rpt"/>
</dbReference>
<dbReference type="PROSITE" id="PS50082">
    <property type="entry name" value="WD_REPEATS_2"/>
    <property type="match status" value="3"/>
</dbReference>
<dbReference type="SUPFAM" id="SSF53474">
    <property type="entry name" value="alpha/beta-Hydrolases"/>
    <property type="match status" value="1"/>
</dbReference>
<dbReference type="SUPFAM" id="SSF50978">
    <property type="entry name" value="WD40 repeat-like"/>
    <property type="match status" value="1"/>
</dbReference>
<keyword evidence="7" id="KW-1185">Reference proteome</keyword>
<feature type="domain" description="T6SS Phospholipase effector Tle1-like catalytic" evidence="5">
    <location>
        <begin position="68"/>
        <end position="344"/>
    </location>
</feature>
<evidence type="ECO:0000256" key="4">
    <source>
        <dbReference type="SAM" id="MobiDB-lite"/>
    </source>
</evidence>
<dbReference type="Pfam" id="PF00400">
    <property type="entry name" value="WD40"/>
    <property type="match status" value="4"/>
</dbReference>
<dbReference type="InterPro" id="IPR020472">
    <property type="entry name" value="WD40_PAC1"/>
</dbReference>
<accession>A0ABR3FBL8</accession>
<dbReference type="PANTHER" id="PTHR33840:SF2">
    <property type="entry name" value="TLE1 PHOSPHOLIPASE DOMAIN-CONTAINING PROTEIN"/>
    <property type="match status" value="1"/>
</dbReference>
<proteinExistence type="predicted"/>
<evidence type="ECO:0000256" key="2">
    <source>
        <dbReference type="ARBA" id="ARBA00022737"/>
    </source>
</evidence>
<dbReference type="InterPro" id="IPR018712">
    <property type="entry name" value="Tle1-like_cat"/>
</dbReference>
<evidence type="ECO:0000313" key="7">
    <source>
        <dbReference type="Proteomes" id="UP001465976"/>
    </source>
</evidence>
<dbReference type="InterPro" id="IPR015943">
    <property type="entry name" value="WD40/YVTN_repeat-like_dom_sf"/>
</dbReference>
<dbReference type="Proteomes" id="UP001465976">
    <property type="component" value="Unassembled WGS sequence"/>
</dbReference>
<name>A0ABR3FBL8_9AGAR</name>
<dbReference type="PROSITE" id="PS50294">
    <property type="entry name" value="WD_REPEATS_REGION"/>
    <property type="match status" value="2"/>
</dbReference>
<protein>
    <recommendedName>
        <fullName evidence="5">T6SS Phospholipase effector Tle1-like catalytic domain-containing protein</fullName>
    </recommendedName>
</protein>
<dbReference type="Gene3D" id="2.130.10.10">
    <property type="entry name" value="YVTN repeat-like/Quinoprotein amine dehydrogenase"/>
    <property type="match status" value="2"/>
</dbReference>
<feature type="repeat" description="WD" evidence="3">
    <location>
        <begin position="589"/>
        <end position="629"/>
    </location>
</feature>
<evidence type="ECO:0000313" key="6">
    <source>
        <dbReference type="EMBL" id="KAL0572721.1"/>
    </source>
</evidence>
<reference evidence="6 7" key="1">
    <citation type="submission" date="2024-02" db="EMBL/GenBank/DDBJ databases">
        <title>A draft genome for the cacao thread blight pathogen Marasmius crinis-equi.</title>
        <authorList>
            <person name="Cohen S.P."/>
            <person name="Baruah I.K."/>
            <person name="Amoako-Attah I."/>
            <person name="Bukari Y."/>
            <person name="Meinhardt L.W."/>
            <person name="Bailey B.A."/>
        </authorList>
    </citation>
    <scope>NUCLEOTIDE SEQUENCE [LARGE SCALE GENOMIC DNA]</scope>
    <source>
        <strain evidence="6 7">GH-76</strain>
    </source>
</reference>
<evidence type="ECO:0000256" key="3">
    <source>
        <dbReference type="PROSITE-ProRule" id="PRU00221"/>
    </source>
</evidence>
<comment type="caution">
    <text evidence="6">The sequence shown here is derived from an EMBL/GenBank/DDBJ whole genome shotgun (WGS) entry which is preliminary data.</text>
</comment>
<keyword evidence="1 3" id="KW-0853">WD repeat</keyword>
<feature type="repeat" description="WD" evidence="3">
    <location>
        <begin position="690"/>
        <end position="731"/>
    </location>
</feature>
<dbReference type="PROSITE" id="PS00678">
    <property type="entry name" value="WD_REPEATS_1"/>
    <property type="match status" value="2"/>
</dbReference>
<dbReference type="InterPro" id="IPR019775">
    <property type="entry name" value="WD40_repeat_CS"/>
</dbReference>
<dbReference type="InterPro" id="IPR029058">
    <property type="entry name" value="AB_hydrolase_fold"/>
</dbReference>
<dbReference type="InterPro" id="IPR036322">
    <property type="entry name" value="WD40_repeat_dom_sf"/>
</dbReference>
<organism evidence="6 7">
    <name type="scientific">Marasmius crinis-equi</name>
    <dbReference type="NCBI Taxonomy" id="585013"/>
    <lineage>
        <taxon>Eukaryota</taxon>
        <taxon>Fungi</taxon>
        <taxon>Dikarya</taxon>
        <taxon>Basidiomycota</taxon>
        <taxon>Agaricomycotina</taxon>
        <taxon>Agaricomycetes</taxon>
        <taxon>Agaricomycetidae</taxon>
        <taxon>Agaricales</taxon>
        <taxon>Marasmiineae</taxon>
        <taxon>Marasmiaceae</taxon>
        <taxon>Marasmius</taxon>
    </lineage>
</organism>
<dbReference type="Pfam" id="PF09994">
    <property type="entry name" value="T6SS_Tle1-like_cat"/>
    <property type="match status" value="1"/>
</dbReference>
<dbReference type="EMBL" id="JBAHYK010000592">
    <property type="protein sequence ID" value="KAL0572721.1"/>
    <property type="molecule type" value="Genomic_DNA"/>
</dbReference>
<dbReference type="PANTHER" id="PTHR33840">
    <property type="match status" value="1"/>
</dbReference>
<keyword evidence="2" id="KW-0677">Repeat</keyword>
<dbReference type="PRINTS" id="PR00320">
    <property type="entry name" value="GPROTEINBRPT"/>
</dbReference>
<feature type="region of interest" description="Disordered" evidence="4">
    <location>
        <begin position="1"/>
        <end position="24"/>
    </location>
</feature>
<sequence length="952" mass="106329">MSDINIHTVTIPPSHDNDFVGDGPTGLQHPIGTDVDGADTRNAKEYSRLHCCDVHAPYLSGVAESGIRSLVVCIDGTTNKFGDKNSNVVKFYARLVKNDDQVTYYNSGIGTYPGSPSKSLTHYKRIVSHKLDAVVAWSFKSKIIRAYRWLSEHYQDGDRIFLFGFSRGAYQVRVLSAMIEKVGLIHKGNEEQLEFAFELYSKCEDSTPSSKEAKPRLQQYNSRAEVFKKTFARHVKVHFLGVWDTVSAVGLRTSKPLPLTNSGMKHVCFFRHALALDETRVKFLPVYAEDTHEEALFTQRSGRAPMLLKKEVWFAGDHSDIGGGQKDNASLTLNGPALRWMIKESSDAGLSFEPPDGAWATMSGQPPSLGKSRHWFYNLIEGVPMGWLTPTKSWWPHFNAKRELRNGQLIHESVFSMNQNYIANLPHGWNTREDANLEPDEFDEVSRKLSEHVDQSRVDETELRKMVRLESGHLAFLELLESLKTESSIPGFRAKMSILNIVANHFPPRPALDIVSEAPYLLGVLLDREARGVAKEFLRRFGNAQIDKISVGAAVKAVSFSPDRRYIAIGSSRPDVFLYDVLAGEVKSLHGHSHEVSCVQFYPGDLQNNPEKHTLVSGSLDGTIRIWEIGLEIRIQPQKEWEVYGGSGVGVLSVCFSTDGKKVTSTGLDCVVHIWDVYSDKKELHHRMTLAGHGRRVFSAVMSPDGDRVVSVSLDNTIRLWDTTDGGALLGDEVENSARRPLSEDTRHPKDPTDVVFFRFGERDTFLTGTFRGRFTIRDAKGGATLRTFVTRIDVSLRSFAFATKQPNSPKRLACGLSNGGIMVWDVDENTNWDTKELYHHAFRLEGKTPAPVTSIAFSACNTRIISGLDDGSAVLWHAEGIEGLIQSLVGNRSSSASQSADEDVQRCLDRSSLRTIRCQRFNSRSARTTEVSDFGAMYHRQNLGRAVEESV</sequence>
<evidence type="ECO:0000256" key="1">
    <source>
        <dbReference type="ARBA" id="ARBA00022574"/>
    </source>
</evidence>
<dbReference type="SMART" id="SM00320">
    <property type="entry name" value="WD40"/>
    <property type="match status" value="6"/>
</dbReference>
<feature type="repeat" description="WD" evidence="3">
    <location>
        <begin position="644"/>
        <end position="685"/>
    </location>
</feature>